<protein>
    <recommendedName>
        <fullName evidence="7">Aspartate aminotransferase</fullName>
        <ecNumber evidence="7">2.6.1.1</ecNumber>
    </recommendedName>
</protein>
<sequence>MSRFKAVTLGPPIEPFALNKAYQLDDSSYKVNLGAGVYRTEKGQPWVLPCVKKAEEIMAKDETLDHEYLPVLGFEPFCKLATKLLLGADCRKLSEGKAFGIQSLSGTGSLRIALEFLAGCLGYNAVYVSIPTWENHKLVSRLAGFRYIREYRYWNPEKKGLDIEGLLEDLREAQPNSVVILHSCAHNPTGCDPTKEEWELIAECIKEHKLFPLFDAAYQGFATGDVDADAWAVRYFVSKGFELMCAQSFAKNFGLYNERVGNLTVVLKDASLVEVVKSQFTILIRGMYSNPPSHGAKIVAMVLSTESLNIEWKDCIKIMAGRILDMRAKFRDRLERLDTQGSWKHITSQIGMFSFTGLNLRQVEHIMKKYHIYMFKSGRINMCGLNSENIDYVAQSFYNTILSIPSD</sequence>
<evidence type="ECO:0000256" key="4">
    <source>
        <dbReference type="ARBA" id="ARBA00022576"/>
    </source>
</evidence>
<dbReference type="GO" id="GO:0006532">
    <property type="term" value="P:aspartate biosynthetic process"/>
    <property type="evidence" value="ECO:0007669"/>
    <property type="project" value="TreeGrafter"/>
</dbReference>
<comment type="miscellaneous">
    <text evidence="7">In eukaryotes there are cytoplasmic, mitochondrial and chloroplastic isozymes.</text>
</comment>
<comment type="subunit">
    <text evidence="3 7">Homodimer.</text>
</comment>
<dbReference type="GO" id="GO:0005829">
    <property type="term" value="C:cytosol"/>
    <property type="evidence" value="ECO:0007669"/>
    <property type="project" value="TreeGrafter"/>
</dbReference>
<dbReference type="InterPro" id="IPR015421">
    <property type="entry name" value="PyrdxlP-dep_Trfase_major"/>
</dbReference>
<keyword evidence="6" id="KW-0663">Pyridoxal phosphate</keyword>
<dbReference type="PROSITE" id="PS00105">
    <property type="entry name" value="AA_TRANSFER_CLASS_1"/>
    <property type="match status" value="1"/>
</dbReference>
<dbReference type="SUPFAM" id="SSF53383">
    <property type="entry name" value="PLP-dependent transferases"/>
    <property type="match status" value="1"/>
</dbReference>
<dbReference type="NCBIfam" id="NF006719">
    <property type="entry name" value="PRK09257.1"/>
    <property type="match status" value="1"/>
</dbReference>
<dbReference type="EC" id="2.6.1.1" evidence="7"/>
<dbReference type="FunFam" id="3.90.1150.10:FF:000001">
    <property type="entry name" value="Aspartate aminotransferase"/>
    <property type="match status" value="1"/>
</dbReference>
<evidence type="ECO:0000256" key="2">
    <source>
        <dbReference type="ARBA" id="ARBA00007441"/>
    </source>
</evidence>
<dbReference type="Gene3D" id="3.90.1150.10">
    <property type="entry name" value="Aspartate Aminotransferase, domain 1"/>
    <property type="match status" value="1"/>
</dbReference>
<dbReference type="Gene3D" id="3.40.640.10">
    <property type="entry name" value="Type I PLP-dependent aspartate aminotransferase-like (Major domain)"/>
    <property type="match status" value="1"/>
</dbReference>
<evidence type="ECO:0000256" key="5">
    <source>
        <dbReference type="ARBA" id="ARBA00022679"/>
    </source>
</evidence>
<organism evidence="9">
    <name type="scientific">Rhodnius neglectus</name>
    <dbReference type="NCBI Taxonomy" id="72488"/>
    <lineage>
        <taxon>Eukaryota</taxon>
        <taxon>Metazoa</taxon>
        <taxon>Ecdysozoa</taxon>
        <taxon>Arthropoda</taxon>
        <taxon>Hexapoda</taxon>
        <taxon>Insecta</taxon>
        <taxon>Pterygota</taxon>
        <taxon>Neoptera</taxon>
        <taxon>Paraneoptera</taxon>
        <taxon>Hemiptera</taxon>
        <taxon>Heteroptera</taxon>
        <taxon>Panheteroptera</taxon>
        <taxon>Cimicomorpha</taxon>
        <taxon>Reduviidae</taxon>
        <taxon>Triatominae</taxon>
        <taxon>Rhodnius</taxon>
    </lineage>
</organism>
<reference evidence="9" key="1">
    <citation type="journal article" date="2016" name="PLoS Negl. Trop. Dis.">
        <title>A Deep Insight into the Sialome of Rhodnius neglectus, a Vector of Chagas Disease.</title>
        <authorList>
            <person name="Santiago P.B."/>
            <person name="Assumpcao T.C."/>
            <person name="Araujo C.N."/>
            <person name="Bastos I.M."/>
            <person name="Neves D."/>
            <person name="Silva I.G."/>
            <person name="Charneau S."/>
            <person name="Queiroz R.M."/>
            <person name="Raiol T."/>
            <person name="Oliveira J.V."/>
            <person name="Sousa M.V."/>
            <person name="Calvo E."/>
            <person name="Ribeiro J.M."/>
            <person name="Santana J.M."/>
        </authorList>
    </citation>
    <scope>NUCLEOTIDE SEQUENCE</scope>
    <source>
        <tissue evidence="9">Salivary glands</tissue>
    </source>
</reference>
<dbReference type="PANTHER" id="PTHR11879">
    <property type="entry name" value="ASPARTATE AMINOTRANSFERASE"/>
    <property type="match status" value="1"/>
</dbReference>
<evidence type="ECO:0000259" key="8">
    <source>
        <dbReference type="Pfam" id="PF00155"/>
    </source>
</evidence>
<evidence type="ECO:0000256" key="7">
    <source>
        <dbReference type="RuleBase" id="RU000480"/>
    </source>
</evidence>
<accession>A0A0P4VN09</accession>
<dbReference type="PRINTS" id="PR00799">
    <property type="entry name" value="TRANSAMINASE"/>
</dbReference>
<dbReference type="GO" id="GO:0004069">
    <property type="term" value="F:L-aspartate:2-oxoglutarate aminotransferase activity"/>
    <property type="evidence" value="ECO:0007669"/>
    <property type="project" value="UniProtKB-EC"/>
</dbReference>
<dbReference type="InterPro" id="IPR000796">
    <property type="entry name" value="Asp_trans"/>
</dbReference>
<dbReference type="CDD" id="cd00609">
    <property type="entry name" value="AAT_like"/>
    <property type="match status" value="1"/>
</dbReference>
<comment type="similarity">
    <text evidence="2">Belongs to the class-I pyridoxal-phosphate-dependent aminotransferase family.</text>
</comment>
<dbReference type="InterPro" id="IPR004838">
    <property type="entry name" value="NHTrfase_class1_PyrdxlP-BS"/>
</dbReference>
<evidence type="ECO:0000256" key="3">
    <source>
        <dbReference type="ARBA" id="ARBA00011738"/>
    </source>
</evidence>
<dbReference type="InterPro" id="IPR004839">
    <property type="entry name" value="Aminotransferase_I/II_large"/>
</dbReference>
<comment type="cofactor">
    <cofactor evidence="1">
        <name>pyridoxal 5'-phosphate</name>
        <dbReference type="ChEBI" id="CHEBI:597326"/>
    </cofactor>
</comment>
<evidence type="ECO:0000256" key="1">
    <source>
        <dbReference type="ARBA" id="ARBA00001933"/>
    </source>
</evidence>
<keyword evidence="4 7" id="KW-0032">Aminotransferase</keyword>
<dbReference type="FunFam" id="3.40.640.10:FF:000066">
    <property type="entry name" value="Aspartate aminotransferase"/>
    <property type="match status" value="1"/>
</dbReference>
<feature type="domain" description="Aminotransferase class I/classII large" evidence="8">
    <location>
        <begin position="30"/>
        <end position="396"/>
    </location>
</feature>
<keyword evidence="5 7" id="KW-0808">Transferase</keyword>
<dbReference type="InterPro" id="IPR015422">
    <property type="entry name" value="PyrdxlP-dep_Trfase_small"/>
</dbReference>
<dbReference type="InterPro" id="IPR015424">
    <property type="entry name" value="PyrdxlP-dep_Trfase"/>
</dbReference>
<dbReference type="GO" id="GO:0030170">
    <property type="term" value="F:pyridoxal phosphate binding"/>
    <property type="evidence" value="ECO:0007669"/>
    <property type="project" value="InterPro"/>
</dbReference>
<comment type="catalytic activity">
    <reaction evidence="7">
        <text>L-aspartate + 2-oxoglutarate = oxaloacetate + L-glutamate</text>
        <dbReference type="Rhea" id="RHEA:21824"/>
        <dbReference type="ChEBI" id="CHEBI:16452"/>
        <dbReference type="ChEBI" id="CHEBI:16810"/>
        <dbReference type="ChEBI" id="CHEBI:29985"/>
        <dbReference type="ChEBI" id="CHEBI:29991"/>
        <dbReference type="EC" id="2.6.1.1"/>
    </reaction>
</comment>
<dbReference type="EMBL" id="GDKW01000615">
    <property type="protein sequence ID" value="JAI55980.1"/>
    <property type="molecule type" value="mRNA"/>
</dbReference>
<evidence type="ECO:0000256" key="6">
    <source>
        <dbReference type="ARBA" id="ARBA00022898"/>
    </source>
</evidence>
<proteinExistence type="evidence at transcript level"/>
<dbReference type="Pfam" id="PF00155">
    <property type="entry name" value="Aminotran_1_2"/>
    <property type="match status" value="1"/>
</dbReference>
<dbReference type="PANTHER" id="PTHR11879:SF55">
    <property type="entry name" value="GLUTAMATE OXALOACETATE TRANSAMINASE 1, ISOFORM B"/>
    <property type="match status" value="1"/>
</dbReference>
<dbReference type="AlphaFoldDB" id="A0A0P4VN09"/>
<name>A0A0P4VN09_9HEMI</name>
<evidence type="ECO:0000313" key="9">
    <source>
        <dbReference type="EMBL" id="JAI55980.1"/>
    </source>
</evidence>